<sequence length="198" mass="21963">MALRMFSTIRTLASLLTVALICSNVVAHPVGHQHEDNIALTTRADGTKVAVENLMIIANIVACMDPRIEMDFVLKQLNLTAPNSYIVRNAGGRASVIVSQEFLGTSEIYVIHHTDCGMGGQSEEGMRKQFYKADDLTRTFIVNQMEFLPIRTTNYTESVLDDVALFEFHPLVKPGSKVSGWIYNLGSYGNDSMTKVYP</sequence>
<protein>
    <submittedName>
        <fullName evidence="6">Putative effector protein</fullName>
    </submittedName>
</protein>
<dbReference type="PANTHER" id="PTHR43175:SF3">
    <property type="entry name" value="CARBON DISULFIDE HYDROLASE"/>
    <property type="match status" value="1"/>
</dbReference>
<dbReference type="AlphaFoldDB" id="A0A5N5QEZ5"/>
<keyword evidence="7" id="KW-1185">Reference proteome</keyword>
<feature type="chain" id="PRO_5024359713" evidence="5">
    <location>
        <begin position="28"/>
        <end position="198"/>
    </location>
</feature>
<proteinExistence type="inferred from homology"/>
<gene>
    <name evidence="6" type="ORF">CTheo_6312</name>
</gene>
<reference evidence="6 7" key="1">
    <citation type="journal article" date="2019" name="Fungal Biol. Biotechnol.">
        <title>Draft genome sequence of fastidious pathogen Ceratobasidium theobromae, which causes vascular-streak dieback in Theobroma cacao.</title>
        <authorList>
            <person name="Ali S.S."/>
            <person name="Asman A."/>
            <person name="Shao J."/>
            <person name="Firmansyah A.P."/>
            <person name="Susilo A.W."/>
            <person name="Rosmana A."/>
            <person name="McMahon P."/>
            <person name="Junaid M."/>
            <person name="Guest D."/>
            <person name="Kheng T.Y."/>
            <person name="Meinhardt L.W."/>
            <person name="Bailey B.A."/>
        </authorList>
    </citation>
    <scope>NUCLEOTIDE SEQUENCE [LARGE SCALE GENOMIC DNA]</scope>
    <source>
        <strain evidence="6 7">CT2</strain>
    </source>
</reference>
<feature type="binding site" evidence="4">
    <location>
        <position position="63"/>
    </location>
    <ligand>
        <name>Zn(2+)</name>
        <dbReference type="ChEBI" id="CHEBI:29105"/>
    </ligand>
</feature>
<keyword evidence="2 4" id="KW-0479">Metal-binding</keyword>
<organism evidence="6 7">
    <name type="scientific">Ceratobasidium theobromae</name>
    <dbReference type="NCBI Taxonomy" id="1582974"/>
    <lineage>
        <taxon>Eukaryota</taxon>
        <taxon>Fungi</taxon>
        <taxon>Dikarya</taxon>
        <taxon>Basidiomycota</taxon>
        <taxon>Agaricomycotina</taxon>
        <taxon>Agaricomycetes</taxon>
        <taxon>Cantharellales</taxon>
        <taxon>Ceratobasidiaceae</taxon>
        <taxon>Ceratobasidium</taxon>
    </lineage>
</organism>
<dbReference type="EMBL" id="SSOP01000185">
    <property type="protein sequence ID" value="KAB5590234.1"/>
    <property type="molecule type" value="Genomic_DNA"/>
</dbReference>
<comment type="similarity">
    <text evidence="1">Belongs to the beta-class carbonic anhydrase family.</text>
</comment>
<dbReference type="Gene3D" id="3.40.1050.10">
    <property type="entry name" value="Carbonic anhydrase"/>
    <property type="match status" value="1"/>
</dbReference>
<comment type="caution">
    <text evidence="6">The sequence shown here is derived from an EMBL/GenBank/DDBJ whole genome shotgun (WGS) entry which is preliminary data.</text>
</comment>
<evidence type="ECO:0000256" key="4">
    <source>
        <dbReference type="PIRSR" id="PIRSR601765-1"/>
    </source>
</evidence>
<evidence type="ECO:0000313" key="7">
    <source>
        <dbReference type="Proteomes" id="UP000383932"/>
    </source>
</evidence>
<dbReference type="SMART" id="SM00947">
    <property type="entry name" value="Pro_CA"/>
    <property type="match status" value="1"/>
</dbReference>
<feature type="signal peptide" evidence="5">
    <location>
        <begin position="1"/>
        <end position="27"/>
    </location>
</feature>
<keyword evidence="3 4" id="KW-0862">Zinc</keyword>
<accession>A0A5N5QEZ5</accession>
<dbReference type="SUPFAM" id="SSF53056">
    <property type="entry name" value="beta-carbonic anhydrase, cab"/>
    <property type="match status" value="1"/>
</dbReference>
<dbReference type="OrthoDB" id="10248475at2759"/>
<dbReference type="GO" id="GO:0004089">
    <property type="term" value="F:carbonate dehydratase activity"/>
    <property type="evidence" value="ECO:0007669"/>
    <property type="project" value="InterPro"/>
</dbReference>
<name>A0A5N5QEZ5_9AGAM</name>
<dbReference type="InterPro" id="IPR001765">
    <property type="entry name" value="Carbonic_anhydrase"/>
</dbReference>
<comment type="cofactor">
    <cofactor evidence="4">
        <name>Zn(2+)</name>
        <dbReference type="ChEBI" id="CHEBI:29105"/>
    </cofactor>
    <text evidence="4">Binds 1 zinc ion per subunit.</text>
</comment>
<evidence type="ECO:0000256" key="3">
    <source>
        <dbReference type="ARBA" id="ARBA00022833"/>
    </source>
</evidence>
<evidence type="ECO:0000256" key="5">
    <source>
        <dbReference type="SAM" id="SignalP"/>
    </source>
</evidence>
<keyword evidence="5" id="KW-0732">Signal</keyword>
<feature type="binding site" evidence="4">
    <location>
        <position position="65"/>
    </location>
    <ligand>
        <name>Zn(2+)</name>
        <dbReference type="ChEBI" id="CHEBI:29105"/>
    </ligand>
</feature>
<evidence type="ECO:0000313" key="6">
    <source>
        <dbReference type="EMBL" id="KAB5590234.1"/>
    </source>
</evidence>
<dbReference type="GO" id="GO:0008270">
    <property type="term" value="F:zinc ion binding"/>
    <property type="evidence" value="ECO:0007669"/>
    <property type="project" value="InterPro"/>
</dbReference>
<evidence type="ECO:0000256" key="2">
    <source>
        <dbReference type="ARBA" id="ARBA00022723"/>
    </source>
</evidence>
<evidence type="ECO:0000256" key="1">
    <source>
        <dbReference type="ARBA" id="ARBA00006217"/>
    </source>
</evidence>
<dbReference type="InterPro" id="IPR036874">
    <property type="entry name" value="Carbonic_anhydrase_sf"/>
</dbReference>
<feature type="binding site" evidence="4">
    <location>
        <position position="116"/>
    </location>
    <ligand>
        <name>Zn(2+)</name>
        <dbReference type="ChEBI" id="CHEBI:29105"/>
    </ligand>
</feature>
<dbReference type="PANTHER" id="PTHR43175">
    <property type="entry name" value="CARBONIC ANHYDRASE"/>
    <property type="match status" value="1"/>
</dbReference>
<feature type="binding site" evidence="4">
    <location>
        <position position="113"/>
    </location>
    <ligand>
        <name>Zn(2+)</name>
        <dbReference type="ChEBI" id="CHEBI:29105"/>
    </ligand>
</feature>
<dbReference type="Proteomes" id="UP000383932">
    <property type="component" value="Unassembled WGS sequence"/>
</dbReference>